<dbReference type="InterPro" id="IPR013083">
    <property type="entry name" value="Znf_RING/FYVE/PHD"/>
</dbReference>
<dbReference type="SMART" id="SM00184">
    <property type="entry name" value="RING"/>
    <property type="match status" value="1"/>
</dbReference>
<feature type="domain" description="B box-type" evidence="7">
    <location>
        <begin position="157"/>
        <end position="199"/>
    </location>
</feature>
<evidence type="ECO:0000313" key="8">
    <source>
        <dbReference type="EMBL" id="KAK3091051.1"/>
    </source>
</evidence>
<dbReference type="SUPFAM" id="SSF57845">
    <property type="entry name" value="B-box zinc-binding domain"/>
    <property type="match status" value="1"/>
</dbReference>
<dbReference type="EMBL" id="VSWD01000010">
    <property type="protein sequence ID" value="KAK3091051.1"/>
    <property type="molecule type" value="Genomic_DNA"/>
</dbReference>
<evidence type="ECO:0000256" key="3">
    <source>
        <dbReference type="ARBA" id="ARBA00022833"/>
    </source>
</evidence>
<keyword evidence="1" id="KW-0479">Metal-binding</keyword>
<feature type="region of interest" description="Disordered" evidence="5">
    <location>
        <begin position="409"/>
        <end position="434"/>
    </location>
</feature>
<keyword evidence="3" id="KW-0862">Zinc</keyword>
<proteinExistence type="predicted"/>
<sequence length="697" mass="78610">MAEASLSTLTDDFLTCNICLEIYQEPKILSCLHSFCRTCLEKHLDKSKSNKNLICPLCREVTLLKQERVEGLKNNFFIQNLIDFSISTSTQIKEKQCSYCSLIEKSNPAFGKCLTCGDFLCSECYNRHTLTTETFDHEIATLAELQSGIYNEKLRSSQHIPCQEHKKEFLRYFCDTCDVPVCRDCVILGHRQGHDIIEPSKAIEKRRLEIGCLLEGLNGKLEEIKERSATLKEEESRVDVTERDMSQLIQGATDRWVEMIRKEGNKAQVLLEACIKKRREELVTTRSKQDEKLLLLKKSTEFCQKVVRDGLEGEIIFLQQMMRERLSFLETSVQSTDALTPWAPPTIQISKMLDETLVQNLFRFEESCSPTTQSCAKGNTAVNYEHQETYLSSSMPKSLAQSCPNLDEVANNDQNLSKGNGRSKGKKEDPKDKQGSVGLVRMLAINCDAEEDVNRSKLTSVAWMNEDSFVVVDEANGKIKQYNTNGKLLHSVKLKNVLTVTCSKTLIYCGLSSGQIKVLNAKFDILDVASQKYGYCVPVATGKLKSRVLLLGSSCMNVVSKETEISKSMPYTDTTGKQIKMKPMFPHCCREDKVVVSDWDSGSVCVINSDGRISDTYEKESSTWLPGGLGCDNKNNIFIADYYSNELIVLNSKCRYLTTLKMPNVYNPRCMACSDSNKLLITFNNSVAMFQISKGKI</sequence>
<gene>
    <name evidence="8" type="ORF">FSP39_016782</name>
</gene>
<evidence type="ECO:0000256" key="2">
    <source>
        <dbReference type="ARBA" id="ARBA00022771"/>
    </source>
</evidence>
<dbReference type="GO" id="GO:0008270">
    <property type="term" value="F:zinc ion binding"/>
    <property type="evidence" value="ECO:0007669"/>
    <property type="project" value="UniProtKB-KW"/>
</dbReference>
<dbReference type="InterPro" id="IPR001841">
    <property type="entry name" value="Znf_RING"/>
</dbReference>
<dbReference type="Gene3D" id="2.120.10.30">
    <property type="entry name" value="TolB, C-terminal domain"/>
    <property type="match status" value="1"/>
</dbReference>
<dbReference type="InterPro" id="IPR000315">
    <property type="entry name" value="Znf_B-box"/>
</dbReference>
<evidence type="ECO:0000256" key="1">
    <source>
        <dbReference type="ARBA" id="ARBA00022723"/>
    </source>
</evidence>
<dbReference type="SUPFAM" id="SSF101898">
    <property type="entry name" value="NHL repeat"/>
    <property type="match status" value="1"/>
</dbReference>
<feature type="domain" description="RING-type" evidence="6">
    <location>
        <begin position="16"/>
        <end position="59"/>
    </location>
</feature>
<dbReference type="InterPro" id="IPR011042">
    <property type="entry name" value="6-blade_b-propeller_TolB-like"/>
</dbReference>
<evidence type="ECO:0000256" key="4">
    <source>
        <dbReference type="PROSITE-ProRule" id="PRU00024"/>
    </source>
</evidence>
<organism evidence="8 9">
    <name type="scientific">Pinctada imbricata</name>
    <name type="common">Atlantic pearl-oyster</name>
    <name type="synonym">Pinctada martensii</name>
    <dbReference type="NCBI Taxonomy" id="66713"/>
    <lineage>
        <taxon>Eukaryota</taxon>
        <taxon>Metazoa</taxon>
        <taxon>Spiralia</taxon>
        <taxon>Lophotrochozoa</taxon>
        <taxon>Mollusca</taxon>
        <taxon>Bivalvia</taxon>
        <taxon>Autobranchia</taxon>
        <taxon>Pteriomorphia</taxon>
        <taxon>Pterioida</taxon>
        <taxon>Pterioidea</taxon>
        <taxon>Pteriidae</taxon>
        <taxon>Pinctada</taxon>
    </lineage>
</organism>
<dbReference type="PROSITE" id="PS00518">
    <property type="entry name" value="ZF_RING_1"/>
    <property type="match status" value="1"/>
</dbReference>
<dbReference type="Pfam" id="PF00097">
    <property type="entry name" value="zf-C3HC4"/>
    <property type="match status" value="1"/>
</dbReference>
<dbReference type="PROSITE" id="PS50089">
    <property type="entry name" value="ZF_RING_2"/>
    <property type="match status" value="1"/>
</dbReference>
<dbReference type="InterPro" id="IPR017907">
    <property type="entry name" value="Znf_RING_CS"/>
</dbReference>
<dbReference type="PANTHER" id="PTHR25462:SF296">
    <property type="entry name" value="MEIOTIC P26, ISOFORM F"/>
    <property type="match status" value="1"/>
</dbReference>
<evidence type="ECO:0000256" key="5">
    <source>
        <dbReference type="SAM" id="MobiDB-lite"/>
    </source>
</evidence>
<keyword evidence="2 4" id="KW-0863">Zinc-finger</keyword>
<protein>
    <submittedName>
        <fullName evidence="8">Uncharacterized protein</fullName>
    </submittedName>
</protein>
<dbReference type="PROSITE" id="PS50119">
    <property type="entry name" value="ZF_BBOX"/>
    <property type="match status" value="1"/>
</dbReference>
<evidence type="ECO:0000313" key="9">
    <source>
        <dbReference type="Proteomes" id="UP001186944"/>
    </source>
</evidence>
<dbReference type="Pfam" id="PF00643">
    <property type="entry name" value="zf-B_box"/>
    <property type="match status" value="1"/>
</dbReference>
<keyword evidence="9" id="KW-1185">Reference proteome</keyword>
<evidence type="ECO:0000259" key="6">
    <source>
        <dbReference type="PROSITE" id="PS50089"/>
    </source>
</evidence>
<feature type="compositionally biased region" description="Polar residues" evidence="5">
    <location>
        <begin position="411"/>
        <end position="420"/>
    </location>
</feature>
<name>A0AA88Y7T2_PINIB</name>
<comment type="caution">
    <text evidence="8">The sequence shown here is derived from an EMBL/GenBank/DDBJ whole genome shotgun (WGS) entry which is preliminary data.</text>
</comment>
<evidence type="ECO:0000259" key="7">
    <source>
        <dbReference type="PROSITE" id="PS50119"/>
    </source>
</evidence>
<reference evidence="8" key="1">
    <citation type="submission" date="2019-08" db="EMBL/GenBank/DDBJ databases">
        <title>The improved chromosome-level genome for the pearl oyster Pinctada fucata martensii using PacBio sequencing and Hi-C.</title>
        <authorList>
            <person name="Zheng Z."/>
        </authorList>
    </citation>
    <scope>NUCLEOTIDE SEQUENCE</scope>
    <source>
        <strain evidence="8">ZZ-2019</strain>
        <tissue evidence="8">Adductor muscle</tissue>
    </source>
</reference>
<dbReference type="InterPro" id="IPR047153">
    <property type="entry name" value="TRIM45/56/19-like"/>
</dbReference>
<dbReference type="Gene3D" id="3.30.160.60">
    <property type="entry name" value="Classic Zinc Finger"/>
    <property type="match status" value="1"/>
</dbReference>
<dbReference type="Gene3D" id="3.30.40.10">
    <property type="entry name" value="Zinc/RING finger domain, C3HC4 (zinc finger)"/>
    <property type="match status" value="1"/>
</dbReference>
<dbReference type="PANTHER" id="PTHR25462">
    <property type="entry name" value="BONUS, ISOFORM C-RELATED"/>
    <property type="match status" value="1"/>
</dbReference>
<dbReference type="AlphaFoldDB" id="A0AA88Y7T2"/>
<dbReference type="SUPFAM" id="SSF57850">
    <property type="entry name" value="RING/U-box"/>
    <property type="match status" value="1"/>
</dbReference>
<dbReference type="Proteomes" id="UP001186944">
    <property type="component" value="Unassembled WGS sequence"/>
</dbReference>
<dbReference type="InterPro" id="IPR018957">
    <property type="entry name" value="Znf_C3HC4_RING-type"/>
</dbReference>
<accession>A0AA88Y7T2</accession>